<evidence type="ECO:0000313" key="12">
    <source>
        <dbReference type="Proteomes" id="UP000765509"/>
    </source>
</evidence>
<accession>A0A9Q3F139</accession>
<dbReference type="PANTHER" id="PTHR42648:SF11">
    <property type="entry name" value="TRANSPOSON TY4-P GAG-POL POLYPROTEIN"/>
    <property type="match status" value="1"/>
</dbReference>
<sequence length="119" mass="13617">MSHLTLKYSHWHARLGNPSNLTLKPLGLHNENDPCQVCVKAKFTMLPFKGNSDEVHKPLDCLHLDLVGSISTPSASGHRYFLTIVDQFTSFKFTHFLKNKSDAFEEFTLLKRTNEDITR</sequence>
<evidence type="ECO:0000256" key="5">
    <source>
        <dbReference type="ARBA" id="ARBA00022801"/>
    </source>
</evidence>
<dbReference type="GO" id="GO:0003676">
    <property type="term" value="F:nucleic acid binding"/>
    <property type="evidence" value="ECO:0007669"/>
    <property type="project" value="InterPro"/>
</dbReference>
<dbReference type="GO" id="GO:0006310">
    <property type="term" value="P:DNA recombination"/>
    <property type="evidence" value="ECO:0007669"/>
    <property type="project" value="UniProtKB-KW"/>
</dbReference>
<evidence type="ECO:0008006" key="13">
    <source>
        <dbReference type="Google" id="ProtNLM"/>
    </source>
</evidence>
<evidence type="ECO:0000256" key="8">
    <source>
        <dbReference type="ARBA" id="ARBA00022918"/>
    </source>
</evidence>
<evidence type="ECO:0000313" key="11">
    <source>
        <dbReference type="EMBL" id="MBW0530644.1"/>
    </source>
</evidence>
<keyword evidence="7" id="KW-0229">DNA integration</keyword>
<keyword evidence="5" id="KW-0378">Hydrolase</keyword>
<dbReference type="EMBL" id="AVOT02036182">
    <property type="protein sequence ID" value="MBW0530644.1"/>
    <property type="molecule type" value="Genomic_DNA"/>
</dbReference>
<proteinExistence type="predicted"/>
<keyword evidence="8" id="KW-0695">RNA-directed DNA polymerase</keyword>
<evidence type="ECO:0000256" key="3">
    <source>
        <dbReference type="ARBA" id="ARBA00022723"/>
    </source>
</evidence>
<comment type="caution">
    <text evidence="11">The sequence shown here is derived from an EMBL/GenBank/DDBJ whole genome shotgun (WGS) entry which is preliminary data.</text>
</comment>
<protein>
    <recommendedName>
        <fullName evidence="13">Integrase catalytic domain-containing protein</fullName>
    </recommendedName>
</protein>
<dbReference type="Proteomes" id="UP000765509">
    <property type="component" value="Unassembled WGS sequence"/>
</dbReference>
<dbReference type="GO" id="GO:0004519">
    <property type="term" value="F:endonuclease activity"/>
    <property type="evidence" value="ECO:0007669"/>
    <property type="project" value="UniProtKB-KW"/>
</dbReference>
<evidence type="ECO:0000256" key="6">
    <source>
        <dbReference type="ARBA" id="ARBA00022842"/>
    </source>
</evidence>
<evidence type="ECO:0000256" key="4">
    <source>
        <dbReference type="ARBA" id="ARBA00022759"/>
    </source>
</evidence>
<evidence type="ECO:0000256" key="10">
    <source>
        <dbReference type="ARBA" id="ARBA00023172"/>
    </source>
</evidence>
<dbReference type="InterPro" id="IPR039537">
    <property type="entry name" value="Retrotran_Ty1/copia-like"/>
</dbReference>
<dbReference type="Gene3D" id="3.30.420.10">
    <property type="entry name" value="Ribonuclease H-like superfamily/Ribonuclease H"/>
    <property type="match status" value="1"/>
</dbReference>
<dbReference type="GO" id="GO:0015074">
    <property type="term" value="P:DNA integration"/>
    <property type="evidence" value="ECO:0007669"/>
    <property type="project" value="UniProtKB-KW"/>
</dbReference>
<gene>
    <name evidence="11" type="ORF">O181_070359</name>
</gene>
<keyword evidence="6" id="KW-0460">Magnesium</keyword>
<dbReference type="PANTHER" id="PTHR42648">
    <property type="entry name" value="TRANSPOSASE, PUTATIVE-RELATED"/>
    <property type="match status" value="1"/>
</dbReference>
<keyword evidence="4" id="KW-0255">Endonuclease</keyword>
<dbReference type="AlphaFoldDB" id="A0A9Q3F139"/>
<dbReference type="InterPro" id="IPR012337">
    <property type="entry name" value="RNaseH-like_sf"/>
</dbReference>
<dbReference type="GO" id="GO:0003964">
    <property type="term" value="F:RNA-directed DNA polymerase activity"/>
    <property type="evidence" value="ECO:0007669"/>
    <property type="project" value="UniProtKB-KW"/>
</dbReference>
<keyword evidence="9" id="KW-0239">DNA-directed DNA polymerase</keyword>
<dbReference type="InterPro" id="IPR036397">
    <property type="entry name" value="RNaseH_sf"/>
</dbReference>
<dbReference type="GO" id="GO:0046872">
    <property type="term" value="F:metal ion binding"/>
    <property type="evidence" value="ECO:0007669"/>
    <property type="project" value="UniProtKB-KW"/>
</dbReference>
<keyword evidence="12" id="KW-1185">Reference proteome</keyword>
<reference evidence="11" key="1">
    <citation type="submission" date="2021-03" db="EMBL/GenBank/DDBJ databases">
        <title>Draft genome sequence of rust myrtle Austropuccinia psidii MF-1, a brazilian biotype.</title>
        <authorList>
            <person name="Quecine M.C."/>
            <person name="Pachon D.M.R."/>
            <person name="Bonatelli M.L."/>
            <person name="Correr F.H."/>
            <person name="Franceschini L.M."/>
            <person name="Leite T.F."/>
            <person name="Margarido G.R.A."/>
            <person name="Almeida C.A."/>
            <person name="Ferrarezi J.A."/>
            <person name="Labate C.A."/>
        </authorList>
    </citation>
    <scope>NUCLEOTIDE SEQUENCE</scope>
    <source>
        <strain evidence="11">MF-1</strain>
    </source>
</reference>
<dbReference type="GO" id="GO:0003887">
    <property type="term" value="F:DNA-directed DNA polymerase activity"/>
    <property type="evidence" value="ECO:0007669"/>
    <property type="project" value="UniProtKB-KW"/>
</dbReference>
<dbReference type="SUPFAM" id="SSF53098">
    <property type="entry name" value="Ribonuclease H-like"/>
    <property type="match status" value="1"/>
</dbReference>
<keyword evidence="10" id="KW-0233">DNA recombination</keyword>
<evidence type="ECO:0000256" key="7">
    <source>
        <dbReference type="ARBA" id="ARBA00022908"/>
    </source>
</evidence>
<evidence type="ECO:0000256" key="1">
    <source>
        <dbReference type="ARBA" id="ARBA00022695"/>
    </source>
</evidence>
<dbReference type="GO" id="GO:0016787">
    <property type="term" value="F:hydrolase activity"/>
    <property type="evidence" value="ECO:0007669"/>
    <property type="project" value="UniProtKB-KW"/>
</dbReference>
<evidence type="ECO:0000256" key="2">
    <source>
        <dbReference type="ARBA" id="ARBA00022722"/>
    </source>
</evidence>
<organism evidence="11 12">
    <name type="scientific">Austropuccinia psidii MF-1</name>
    <dbReference type="NCBI Taxonomy" id="1389203"/>
    <lineage>
        <taxon>Eukaryota</taxon>
        <taxon>Fungi</taxon>
        <taxon>Dikarya</taxon>
        <taxon>Basidiomycota</taxon>
        <taxon>Pucciniomycotina</taxon>
        <taxon>Pucciniomycetes</taxon>
        <taxon>Pucciniales</taxon>
        <taxon>Sphaerophragmiaceae</taxon>
        <taxon>Austropuccinia</taxon>
    </lineage>
</organism>
<name>A0A9Q3F139_9BASI</name>
<keyword evidence="1" id="KW-0548">Nucleotidyltransferase</keyword>
<dbReference type="OrthoDB" id="3243429at2759"/>
<keyword evidence="2" id="KW-0540">Nuclease</keyword>
<keyword evidence="9" id="KW-0808">Transferase</keyword>
<evidence type="ECO:0000256" key="9">
    <source>
        <dbReference type="ARBA" id="ARBA00022932"/>
    </source>
</evidence>
<keyword evidence="3" id="KW-0479">Metal-binding</keyword>